<dbReference type="Gene3D" id="3.20.20.80">
    <property type="entry name" value="Glycosidases"/>
    <property type="match status" value="1"/>
</dbReference>
<dbReference type="InterPro" id="IPR025150">
    <property type="entry name" value="GH123_cat"/>
</dbReference>
<accession>C5C5B8</accession>
<dbReference type="AlphaFoldDB" id="C5C5B8"/>
<dbReference type="STRING" id="471853.Bcav_4017"/>
<evidence type="ECO:0000259" key="1">
    <source>
        <dbReference type="Pfam" id="PF13320"/>
    </source>
</evidence>
<proteinExistence type="predicted"/>
<evidence type="ECO:0000313" key="3">
    <source>
        <dbReference type="Proteomes" id="UP000007962"/>
    </source>
</evidence>
<dbReference type="RefSeq" id="WP_015884495.1">
    <property type="nucleotide sequence ID" value="NC_012669.1"/>
</dbReference>
<dbReference type="OrthoDB" id="197680at2"/>
<dbReference type="KEGG" id="bcv:Bcav_4017"/>
<organism evidence="2 3">
    <name type="scientific">Beutenbergia cavernae (strain ATCC BAA-8 / DSM 12333 / CCUG 43141 / JCM 11478 / NBRC 16432 / NCIMB 13614 / HKI 0122)</name>
    <dbReference type="NCBI Taxonomy" id="471853"/>
    <lineage>
        <taxon>Bacteria</taxon>
        <taxon>Bacillati</taxon>
        <taxon>Actinomycetota</taxon>
        <taxon>Actinomycetes</taxon>
        <taxon>Micrococcales</taxon>
        <taxon>Beutenbergiaceae</taxon>
        <taxon>Beutenbergia</taxon>
    </lineage>
</organism>
<protein>
    <recommendedName>
        <fullName evidence="1">Glycoside hydrolase 123 catalytic domain-containing protein</fullName>
    </recommendedName>
</protein>
<reference evidence="2 3" key="1">
    <citation type="journal article" date="2009" name="Stand. Genomic Sci.">
        <title>Complete genome sequence of Beutenbergia cavernae type strain (HKI 0122).</title>
        <authorList>
            <person name="Land M."/>
            <person name="Pukall R."/>
            <person name="Abt B."/>
            <person name="Goker M."/>
            <person name="Rohde M."/>
            <person name="Glavina Del Rio T."/>
            <person name="Tice H."/>
            <person name="Copeland A."/>
            <person name="Cheng J.F."/>
            <person name="Lucas S."/>
            <person name="Chen F."/>
            <person name="Nolan M."/>
            <person name="Bruce D."/>
            <person name="Goodwin L."/>
            <person name="Pitluck S."/>
            <person name="Ivanova N."/>
            <person name="Mavromatis K."/>
            <person name="Ovchinnikova G."/>
            <person name="Pati A."/>
            <person name="Chen A."/>
            <person name="Palaniappan K."/>
            <person name="Hauser L."/>
            <person name="Chang Y.J."/>
            <person name="Jefferies C.C."/>
            <person name="Saunders E."/>
            <person name="Brettin T."/>
            <person name="Detter J.C."/>
            <person name="Han C."/>
            <person name="Chain P."/>
            <person name="Bristow J."/>
            <person name="Eisen J.A."/>
            <person name="Markowitz V."/>
            <person name="Hugenholtz P."/>
            <person name="Kyrpides N.C."/>
            <person name="Klenk H.P."/>
            <person name="Lapidus A."/>
        </authorList>
    </citation>
    <scope>NUCLEOTIDE SEQUENCE [LARGE SCALE GENOMIC DNA]</scope>
    <source>
        <strain evidence="3">ATCC BAA-8 / DSM 12333 / NBRC 16432</strain>
    </source>
</reference>
<sequence length="587" mass="64124">MRRATTDARPYPRPDWTFVLADSLEKVFPDVAPRPMSRPELSGFLGEALAVQLAFLPPAAHSPAAIGPVTVRARGELAHLARLSTVELVPCQLPAFDGHDDGYLRDTPGLYPDLLRPIEQADAGDARAGAPGAVDAAGLAGTLHPRLGYWQAVWVDLQVDDPALAGRRTLTLEMSDADGKPLHTAELAVVVHPVALPALDIVNMHWLHADSLLTYYGVDAFSEEHWRLLEEYVASAAAMRANSLLTPTWTPPLDTAIGGTRPPVQLVGISDDDGGAYAFDFSRLGRWLALCKRHGITTLEVAHLFTQWGATATPAIYVETPSGTEQRFGWHVPATDPSYRELLASLLPALRGYLAEHWSGDVIFHVSDEPRPEMLSDYREARAVVDDLLDGATIADALSDLAFAQDGVVDTPIVATNHVQPFLDAGMTPWVYYCVSQNRDVANRFIALPSVRNRVLGRQLFAFSAPGFLHWGFNFWFAQHSTRPIDPHADTSAGGAFPSGDPFIVYPGPNGEAWPSLRHRVFAQAMDDHRALQLLRTLTDQATARSYVDEGGALAYDAFTYDPEHYLETRRAVDARILAELAGARAT</sequence>
<name>C5C5B8_BEUC1</name>
<gene>
    <name evidence="2" type="ordered locus">Bcav_4017</name>
</gene>
<dbReference type="Pfam" id="PF13320">
    <property type="entry name" value="GH123_cat"/>
    <property type="match status" value="1"/>
</dbReference>
<dbReference type="eggNOG" id="ENOG502Z7VY">
    <property type="taxonomic scope" value="Bacteria"/>
</dbReference>
<dbReference type="Proteomes" id="UP000007962">
    <property type="component" value="Chromosome"/>
</dbReference>
<evidence type="ECO:0000313" key="2">
    <source>
        <dbReference type="EMBL" id="ACQ82258.1"/>
    </source>
</evidence>
<dbReference type="EMBL" id="CP001618">
    <property type="protein sequence ID" value="ACQ82258.1"/>
    <property type="molecule type" value="Genomic_DNA"/>
</dbReference>
<feature type="domain" description="Glycoside hydrolase 123 catalytic" evidence="1">
    <location>
        <begin position="206"/>
        <end position="535"/>
    </location>
</feature>
<keyword evidence="3" id="KW-1185">Reference proteome</keyword>
<dbReference type="HOGENOM" id="CLU_036180_0_0_11"/>